<dbReference type="RefSeq" id="WP_126612365.1">
    <property type="nucleotide sequence ID" value="NZ_JBHUCY010000010.1"/>
</dbReference>
<dbReference type="Proteomes" id="UP000277007">
    <property type="component" value="Unassembled WGS sequence"/>
</dbReference>
<keyword evidence="12" id="KW-1185">Reference proteome</keyword>
<dbReference type="Gene3D" id="1.10.10.1320">
    <property type="entry name" value="Anti-sigma factor, zinc-finger domain"/>
    <property type="match status" value="1"/>
</dbReference>
<keyword evidence="6 9" id="KW-0472">Membrane</keyword>
<dbReference type="PANTHER" id="PTHR37461:SF1">
    <property type="entry name" value="ANTI-SIGMA-K FACTOR RSKA"/>
    <property type="match status" value="1"/>
</dbReference>
<feature type="domain" description="Anti-sigma K factor RskA C-terminal" evidence="10">
    <location>
        <begin position="112"/>
        <end position="245"/>
    </location>
</feature>
<dbReference type="EMBL" id="RXMA01000002">
    <property type="protein sequence ID" value="RTR23706.1"/>
    <property type="molecule type" value="Genomic_DNA"/>
</dbReference>
<comment type="subcellular location">
    <subcellularLocation>
        <location evidence="2">Cell membrane</location>
    </subcellularLocation>
    <subcellularLocation>
        <location evidence="1">Membrane</location>
        <topology evidence="1">Single-pass membrane protein</topology>
    </subcellularLocation>
</comment>
<dbReference type="OrthoDB" id="9816387at2"/>
<evidence type="ECO:0000313" key="12">
    <source>
        <dbReference type="Proteomes" id="UP000277007"/>
    </source>
</evidence>
<sequence length="255" mass="26524">MTRNPRSDQDAQDPDLLAAEYALGTLRGDARAAFERDLTGNPALRASVARWQERLSGLLTGVEPVTPPTELWTRILQTVDEAETVTPPPTRKLSRAARLWNAVALWRGLSLTAVAAACALAVMITRPVGTPDPSVTSTQQPRGRTVIAVLQDGGRAVFAVQVAGSDRGPASITPVGGESAPAGRSYELWAIEGAAAPVSLGVVGTGVTRLPLEHLPPNLLRPGVLLAISLEPMGGSPTGAPTGPVLFTGTLVEAL</sequence>
<evidence type="ECO:0000256" key="7">
    <source>
        <dbReference type="ARBA" id="ARBA00029829"/>
    </source>
</evidence>
<name>A0A431VMW3_9PROT</name>
<feature type="transmembrane region" description="Helical" evidence="9">
    <location>
        <begin position="99"/>
        <end position="124"/>
    </location>
</feature>
<evidence type="ECO:0000256" key="3">
    <source>
        <dbReference type="ARBA" id="ARBA00022475"/>
    </source>
</evidence>
<dbReference type="Pfam" id="PF10099">
    <property type="entry name" value="RskA_C"/>
    <property type="match status" value="1"/>
</dbReference>
<keyword evidence="5 9" id="KW-1133">Transmembrane helix</keyword>
<proteinExistence type="predicted"/>
<gene>
    <name evidence="11" type="ORF">EJ903_04050</name>
</gene>
<dbReference type="GO" id="GO:0005886">
    <property type="term" value="C:plasma membrane"/>
    <property type="evidence" value="ECO:0007669"/>
    <property type="project" value="UniProtKB-SubCell"/>
</dbReference>
<evidence type="ECO:0000256" key="6">
    <source>
        <dbReference type="ARBA" id="ARBA00023136"/>
    </source>
</evidence>
<protein>
    <recommendedName>
        <fullName evidence="8">Regulator of SigK</fullName>
    </recommendedName>
    <alternativeName>
        <fullName evidence="7">Sigma-K anti-sigma factor RskA</fullName>
    </alternativeName>
</protein>
<evidence type="ECO:0000259" key="10">
    <source>
        <dbReference type="Pfam" id="PF10099"/>
    </source>
</evidence>
<dbReference type="InterPro" id="IPR051474">
    <property type="entry name" value="Anti-sigma-K/W_factor"/>
</dbReference>
<evidence type="ECO:0000256" key="2">
    <source>
        <dbReference type="ARBA" id="ARBA00004236"/>
    </source>
</evidence>
<dbReference type="PANTHER" id="PTHR37461">
    <property type="entry name" value="ANTI-SIGMA-K FACTOR RSKA"/>
    <property type="match status" value="1"/>
</dbReference>
<evidence type="ECO:0000256" key="5">
    <source>
        <dbReference type="ARBA" id="ARBA00022989"/>
    </source>
</evidence>
<evidence type="ECO:0000313" key="11">
    <source>
        <dbReference type="EMBL" id="RTR23706.1"/>
    </source>
</evidence>
<dbReference type="AlphaFoldDB" id="A0A431VMW3"/>
<evidence type="ECO:0000256" key="4">
    <source>
        <dbReference type="ARBA" id="ARBA00022692"/>
    </source>
</evidence>
<evidence type="ECO:0000256" key="9">
    <source>
        <dbReference type="SAM" id="Phobius"/>
    </source>
</evidence>
<dbReference type="InterPro" id="IPR041916">
    <property type="entry name" value="Anti_sigma_zinc_sf"/>
</dbReference>
<accession>A0A431VMW3</accession>
<evidence type="ECO:0000256" key="8">
    <source>
        <dbReference type="ARBA" id="ARBA00030803"/>
    </source>
</evidence>
<dbReference type="GO" id="GO:0016989">
    <property type="term" value="F:sigma factor antagonist activity"/>
    <property type="evidence" value="ECO:0007669"/>
    <property type="project" value="TreeGrafter"/>
</dbReference>
<evidence type="ECO:0000256" key="1">
    <source>
        <dbReference type="ARBA" id="ARBA00004167"/>
    </source>
</evidence>
<dbReference type="GO" id="GO:0006417">
    <property type="term" value="P:regulation of translation"/>
    <property type="evidence" value="ECO:0007669"/>
    <property type="project" value="TreeGrafter"/>
</dbReference>
<dbReference type="InterPro" id="IPR018764">
    <property type="entry name" value="RskA_C"/>
</dbReference>
<keyword evidence="3" id="KW-1003">Cell membrane</keyword>
<organism evidence="11 12">
    <name type="scientific">Azospirillum griseum</name>
    <dbReference type="NCBI Taxonomy" id="2496639"/>
    <lineage>
        <taxon>Bacteria</taxon>
        <taxon>Pseudomonadati</taxon>
        <taxon>Pseudomonadota</taxon>
        <taxon>Alphaproteobacteria</taxon>
        <taxon>Rhodospirillales</taxon>
        <taxon>Azospirillaceae</taxon>
        <taxon>Azospirillum</taxon>
    </lineage>
</organism>
<comment type="caution">
    <text evidence="11">The sequence shown here is derived from an EMBL/GenBank/DDBJ whole genome shotgun (WGS) entry which is preliminary data.</text>
</comment>
<reference evidence="11 12" key="1">
    <citation type="submission" date="2018-12" db="EMBL/GenBank/DDBJ databases">
        <authorList>
            <person name="Yang Y."/>
        </authorList>
    </citation>
    <scope>NUCLEOTIDE SEQUENCE [LARGE SCALE GENOMIC DNA]</scope>
    <source>
        <strain evidence="11 12">L-25-5w-1</strain>
    </source>
</reference>
<keyword evidence="4 9" id="KW-0812">Transmembrane</keyword>